<proteinExistence type="predicted"/>
<keyword evidence="1" id="KW-0547">Nucleotide-binding</keyword>
<evidence type="ECO:0000313" key="3">
    <source>
        <dbReference type="EMBL" id="KAG5459985.1"/>
    </source>
</evidence>
<dbReference type="EMBL" id="JAEFCI010005979">
    <property type="protein sequence ID" value="KAG5459985.1"/>
    <property type="molecule type" value="Genomic_DNA"/>
</dbReference>
<gene>
    <name evidence="3" type="ORF">BJ554DRAFT_8032</name>
</gene>
<evidence type="ECO:0000256" key="2">
    <source>
        <dbReference type="ARBA" id="ARBA00022840"/>
    </source>
</evidence>
<comment type="caution">
    <text evidence="3">The sequence shown here is derived from an EMBL/GenBank/DDBJ whole genome shotgun (WGS) entry which is preliminary data.</text>
</comment>
<dbReference type="Gene3D" id="3.30.70.1230">
    <property type="entry name" value="Nucleotide cyclase"/>
    <property type="match status" value="1"/>
</dbReference>
<sequence length="186" mass="20973">MCNKKAKASLLCDERTYRLCEKEFVFESIGLVKVKGKDEPIPVYRPTAFQKMVKDTMGSYPNLNNELVGRKKEQETIDSALRAYEAGSNVTLVLEAEQGQGLTSLVRYLRRKAADSAMQLRWGYVFSARLSPCAKEERGRRWWGAGKGGEEGKCGGVGRCRGEHAVVRAEKWREGSGRKNAFWLFV</sequence>
<dbReference type="GO" id="GO:0004016">
    <property type="term" value="F:adenylate cyclase activity"/>
    <property type="evidence" value="ECO:0007669"/>
    <property type="project" value="TreeGrafter"/>
</dbReference>
<protein>
    <submittedName>
        <fullName evidence="3">Uncharacterized protein</fullName>
    </submittedName>
</protein>
<dbReference type="PANTHER" id="PTHR16305:SF28">
    <property type="entry name" value="GUANYLATE CYCLASE DOMAIN-CONTAINING PROTEIN"/>
    <property type="match status" value="1"/>
</dbReference>
<name>A0A8H7ZVD8_9FUNG</name>
<organism evidence="3 4">
    <name type="scientific">Olpidium bornovanus</name>
    <dbReference type="NCBI Taxonomy" id="278681"/>
    <lineage>
        <taxon>Eukaryota</taxon>
        <taxon>Fungi</taxon>
        <taxon>Fungi incertae sedis</taxon>
        <taxon>Olpidiomycota</taxon>
        <taxon>Olpidiomycotina</taxon>
        <taxon>Olpidiomycetes</taxon>
        <taxon>Olpidiales</taxon>
        <taxon>Olpidiaceae</taxon>
        <taxon>Olpidium</taxon>
    </lineage>
</organism>
<reference evidence="3 4" key="1">
    <citation type="journal article" name="Sci. Rep.">
        <title>Genome-scale phylogenetic analyses confirm Olpidium as the closest living zoosporic fungus to the non-flagellated, terrestrial fungi.</title>
        <authorList>
            <person name="Chang Y."/>
            <person name="Rochon D."/>
            <person name="Sekimoto S."/>
            <person name="Wang Y."/>
            <person name="Chovatia M."/>
            <person name="Sandor L."/>
            <person name="Salamov A."/>
            <person name="Grigoriev I.V."/>
            <person name="Stajich J.E."/>
            <person name="Spatafora J.W."/>
        </authorList>
    </citation>
    <scope>NUCLEOTIDE SEQUENCE [LARGE SCALE GENOMIC DNA]</scope>
    <source>
        <strain evidence="3">S191</strain>
    </source>
</reference>
<dbReference type="GO" id="GO:0005737">
    <property type="term" value="C:cytoplasm"/>
    <property type="evidence" value="ECO:0007669"/>
    <property type="project" value="TreeGrafter"/>
</dbReference>
<dbReference type="AlphaFoldDB" id="A0A8H7ZVD8"/>
<keyword evidence="4" id="KW-1185">Reference proteome</keyword>
<keyword evidence="2" id="KW-0067">ATP-binding</keyword>
<dbReference type="PANTHER" id="PTHR16305">
    <property type="entry name" value="TESTICULAR SOLUBLE ADENYLYL CYCLASE"/>
    <property type="match status" value="1"/>
</dbReference>
<dbReference type="GO" id="GO:0005524">
    <property type="term" value="F:ATP binding"/>
    <property type="evidence" value="ECO:0007669"/>
    <property type="project" value="UniProtKB-KW"/>
</dbReference>
<dbReference type="Proteomes" id="UP000673691">
    <property type="component" value="Unassembled WGS sequence"/>
</dbReference>
<evidence type="ECO:0000256" key="1">
    <source>
        <dbReference type="ARBA" id="ARBA00022741"/>
    </source>
</evidence>
<accession>A0A8H7ZVD8</accession>
<dbReference type="OrthoDB" id="2158101at2759"/>
<evidence type="ECO:0000313" key="4">
    <source>
        <dbReference type="Proteomes" id="UP000673691"/>
    </source>
</evidence>
<dbReference type="InterPro" id="IPR029787">
    <property type="entry name" value="Nucleotide_cyclase"/>
</dbReference>
<dbReference type="SUPFAM" id="SSF55073">
    <property type="entry name" value="Nucleotide cyclase"/>
    <property type="match status" value="1"/>
</dbReference>